<accession>A0A225DHD6</accession>
<evidence type="ECO:0000313" key="2">
    <source>
        <dbReference type="Proteomes" id="UP000214646"/>
    </source>
</evidence>
<dbReference type="Pfam" id="PF10604">
    <property type="entry name" value="Polyketide_cyc2"/>
    <property type="match status" value="1"/>
</dbReference>
<dbReference type="InterPro" id="IPR023393">
    <property type="entry name" value="START-like_dom_sf"/>
</dbReference>
<evidence type="ECO:0000313" key="1">
    <source>
        <dbReference type="EMBL" id="OWK37968.1"/>
    </source>
</evidence>
<comment type="caution">
    <text evidence="1">The sequence shown here is derived from an EMBL/GenBank/DDBJ whole genome shotgun (WGS) entry which is preliminary data.</text>
</comment>
<protein>
    <recommendedName>
        <fullName evidence="3">Polyketide cyclase / dehydrase and lipid transport</fullName>
    </recommendedName>
</protein>
<dbReference type="SUPFAM" id="SSF55961">
    <property type="entry name" value="Bet v1-like"/>
    <property type="match status" value="1"/>
</dbReference>
<proteinExistence type="predicted"/>
<evidence type="ECO:0008006" key="3">
    <source>
        <dbReference type="Google" id="ProtNLM"/>
    </source>
</evidence>
<sequence length="131" mass="14226">MTNPERVRECVTAIKAFEVIPPGPVAVGTKIRETRIMFGREATETFEVAECDPPSKYTLTAISCGAQYRVEHRFVPDGAGTRFEIEMTIAGASFFAKLMSPLARLMMRPMKKAIAGDMAAIASAAEKAAPQ</sequence>
<gene>
    <name evidence="1" type="ORF">FRUB_07088</name>
</gene>
<dbReference type="Proteomes" id="UP000214646">
    <property type="component" value="Unassembled WGS sequence"/>
</dbReference>
<dbReference type="InterPro" id="IPR019587">
    <property type="entry name" value="Polyketide_cyclase/dehydratase"/>
</dbReference>
<organism evidence="1 2">
    <name type="scientific">Fimbriiglobus ruber</name>
    <dbReference type="NCBI Taxonomy" id="1908690"/>
    <lineage>
        <taxon>Bacteria</taxon>
        <taxon>Pseudomonadati</taxon>
        <taxon>Planctomycetota</taxon>
        <taxon>Planctomycetia</taxon>
        <taxon>Gemmatales</taxon>
        <taxon>Gemmataceae</taxon>
        <taxon>Fimbriiglobus</taxon>
    </lineage>
</organism>
<name>A0A225DHD6_9BACT</name>
<keyword evidence="2" id="KW-1185">Reference proteome</keyword>
<dbReference type="Gene3D" id="3.30.530.20">
    <property type="match status" value="1"/>
</dbReference>
<dbReference type="EMBL" id="NIDE01000014">
    <property type="protein sequence ID" value="OWK37968.1"/>
    <property type="molecule type" value="Genomic_DNA"/>
</dbReference>
<reference evidence="2" key="1">
    <citation type="submission" date="2017-06" db="EMBL/GenBank/DDBJ databases">
        <title>Genome analysis of Fimbriiglobus ruber SP5, the first member of the order Planctomycetales with confirmed chitinolytic capability.</title>
        <authorList>
            <person name="Ravin N.V."/>
            <person name="Rakitin A.L."/>
            <person name="Ivanova A.A."/>
            <person name="Beletsky A.V."/>
            <person name="Kulichevskaya I.S."/>
            <person name="Mardanov A.V."/>
            <person name="Dedysh S.N."/>
        </authorList>
    </citation>
    <scope>NUCLEOTIDE SEQUENCE [LARGE SCALE GENOMIC DNA]</scope>
    <source>
        <strain evidence="2">SP5</strain>
    </source>
</reference>
<dbReference type="AlphaFoldDB" id="A0A225DHD6"/>